<dbReference type="Gene3D" id="3.40.50.1240">
    <property type="entry name" value="Phosphoglycerate mutase-like"/>
    <property type="match status" value="1"/>
</dbReference>
<dbReference type="InterPro" id="IPR013078">
    <property type="entry name" value="His_Pase_superF_clade-1"/>
</dbReference>
<dbReference type="PIRSF" id="PIRSF000709">
    <property type="entry name" value="6PFK_2-Ptase"/>
    <property type="match status" value="1"/>
</dbReference>
<dbReference type="Pfam" id="PF00300">
    <property type="entry name" value="His_Phos_1"/>
    <property type="match status" value="2"/>
</dbReference>
<dbReference type="Proteomes" id="UP000662931">
    <property type="component" value="Chromosome 1"/>
</dbReference>
<dbReference type="UniPathway" id="UPA00109">
    <property type="reaction ID" value="UER00186"/>
</dbReference>
<proteinExistence type="inferred from homology"/>
<dbReference type="PROSITE" id="PS00175">
    <property type="entry name" value="PG_MUTASE"/>
    <property type="match status" value="1"/>
</dbReference>
<dbReference type="RefSeq" id="XP_038777497.1">
    <property type="nucleotide sequence ID" value="XM_038921569.1"/>
</dbReference>
<dbReference type="PANTHER" id="PTHR11931">
    <property type="entry name" value="PHOSPHOGLYCERATE MUTASE"/>
    <property type="match status" value="1"/>
</dbReference>
<keyword evidence="5 9" id="KW-0413">Isomerase</keyword>
<evidence type="ECO:0000256" key="4">
    <source>
        <dbReference type="ARBA" id="ARBA00023152"/>
    </source>
</evidence>
<dbReference type="InterPro" id="IPR029033">
    <property type="entry name" value="His_PPase_superfam"/>
</dbReference>
<dbReference type="SUPFAM" id="SSF53254">
    <property type="entry name" value="Phosphoglycerate mutase-like"/>
    <property type="match status" value="1"/>
</dbReference>
<dbReference type="SMART" id="SM00855">
    <property type="entry name" value="PGAM"/>
    <property type="match status" value="1"/>
</dbReference>
<dbReference type="GO" id="GO:0004619">
    <property type="term" value="F:phosphoglycerate mutase activity"/>
    <property type="evidence" value="ECO:0007669"/>
    <property type="project" value="UniProtKB-EC"/>
</dbReference>
<feature type="active site" description="Tele-phosphohistidine intermediate" evidence="6">
    <location>
        <position position="9"/>
    </location>
</feature>
<comment type="pathway">
    <text evidence="2 9">Carbohydrate degradation; glycolysis; pyruvate from D-glyceraldehyde 3-phosphate: step 3/5.</text>
</comment>
<evidence type="ECO:0000313" key="10">
    <source>
        <dbReference type="EMBL" id="QPG73932.1"/>
    </source>
</evidence>
<dbReference type="InterPro" id="IPR001345">
    <property type="entry name" value="PG/BPGM_mutase_AS"/>
</dbReference>
<organism evidence="10 11">
    <name type="scientific">Eeniella nana</name>
    <name type="common">Yeast</name>
    <name type="synonym">Brettanomyces nanus</name>
    <dbReference type="NCBI Taxonomy" id="13502"/>
    <lineage>
        <taxon>Eukaryota</taxon>
        <taxon>Fungi</taxon>
        <taxon>Dikarya</taxon>
        <taxon>Ascomycota</taxon>
        <taxon>Saccharomycotina</taxon>
        <taxon>Pichiomycetes</taxon>
        <taxon>Pichiales</taxon>
        <taxon>Pichiaceae</taxon>
        <taxon>Brettanomyces</taxon>
    </lineage>
</organism>
<dbReference type="CDD" id="cd07067">
    <property type="entry name" value="HP_PGM_like"/>
    <property type="match status" value="1"/>
</dbReference>
<evidence type="ECO:0000256" key="5">
    <source>
        <dbReference type="ARBA" id="ARBA00023235"/>
    </source>
</evidence>
<evidence type="ECO:0000256" key="3">
    <source>
        <dbReference type="ARBA" id="ARBA00006717"/>
    </source>
</evidence>
<dbReference type="EMBL" id="CP064812">
    <property type="protein sequence ID" value="QPG73932.1"/>
    <property type="molecule type" value="Genomic_DNA"/>
</dbReference>
<evidence type="ECO:0000256" key="6">
    <source>
        <dbReference type="PIRSR" id="PIRSR613078-1"/>
    </source>
</evidence>
<evidence type="ECO:0000256" key="9">
    <source>
        <dbReference type="RuleBase" id="RU004511"/>
    </source>
</evidence>
<sequence length="258" mass="29764">MPQIIILRHGESEWNKSNKFCGWVDIPLSVNGKDQALKSADLILQQTNMKMPDVCFTSRLTRANQTAEIILDRLNRLYIDTYKTWRLNERHYGALQGRDKTEVLNEFGKEKYMFWRRAFTGCPPLCKEDAKCRCVDGRYAIDTEDEQKMGLSGELPRGESLKMVIDRLMPYYRLVIEKHLSQGRNVLIVTHGSVVRALLKVLYEIGDDAISHIDIPNGIPIRIDLDPATLRPASEKWVYLDPERAKVEAEKVRLQGFK</sequence>
<dbReference type="AlphaFoldDB" id="A0A875S1F3"/>
<feature type="site" description="Transition state stabilizer" evidence="8">
    <location>
        <position position="191"/>
    </location>
</feature>
<gene>
    <name evidence="10" type="ORF">FOA43_001247</name>
</gene>
<evidence type="ECO:0000256" key="7">
    <source>
        <dbReference type="PIRSR" id="PIRSR613078-2"/>
    </source>
</evidence>
<keyword evidence="11" id="KW-1185">Reference proteome</keyword>
<reference evidence="10" key="1">
    <citation type="submission" date="2020-10" db="EMBL/GenBank/DDBJ databases">
        <authorList>
            <person name="Roach M.J.R."/>
        </authorList>
    </citation>
    <scope>NUCLEOTIDE SEQUENCE</scope>
    <source>
        <strain evidence="10">CBS 1945</strain>
    </source>
</reference>
<evidence type="ECO:0000256" key="2">
    <source>
        <dbReference type="ARBA" id="ARBA00004798"/>
    </source>
</evidence>
<dbReference type="GO" id="GO:0006096">
    <property type="term" value="P:glycolytic process"/>
    <property type="evidence" value="ECO:0007669"/>
    <property type="project" value="UniProtKB-UniPathway"/>
</dbReference>
<feature type="binding site" evidence="7">
    <location>
        <begin position="89"/>
        <end position="92"/>
    </location>
    <ligand>
        <name>substrate</name>
    </ligand>
</feature>
<feature type="binding site" evidence="7">
    <location>
        <position position="100"/>
    </location>
    <ligand>
        <name>substrate</name>
    </ligand>
</feature>
<evidence type="ECO:0000256" key="8">
    <source>
        <dbReference type="PIRSR" id="PIRSR613078-3"/>
    </source>
</evidence>
<dbReference type="HAMAP" id="MF_01039">
    <property type="entry name" value="PGAM_GpmA"/>
    <property type="match status" value="1"/>
</dbReference>
<dbReference type="KEGG" id="bnn:FOA43_001247"/>
<feature type="binding site" evidence="7">
    <location>
        <position position="62"/>
    </location>
    <ligand>
        <name>substrate</name>
    </ligand>
</feature>
<evidence type="ECO:0000256" key="1">
    <source>
        <dbReference type="ARBA" id="ARBA00000380"/>
    </source>
</evidence>
<accession>A0A875S1F3</accession>
<dbReference type="InterPro" id="IPR005952">
    <property type="entry name" value="Phosphogly_mut1"/>
</dbReference>
<dbReference type="NCBIfam" id="TIGR01258">
    <property type="entry name" value="pgm_1"/>
    <property type="match status" value="1"/>
</dbReference>
<keyword evidence="4 9" id="KW-0324">Glycolysis</keyword>
<protein>
    <recommendedName>
        <fullName evidence="9">Phosphoglycerate mutase</fullName>
        <ecNumber evidence="9">5.4.2.11</ecNumber>
    </recommendedName>
</protein>
<dbReference type="GeneID" id="62194648"/>
<comment type="catalytic activity">
    <reaction evidence="1 9">
        <text>(2R)-2-phosphoglycerate = (2R)-3-phosphoglycerate</text>
        <dbReference type="Rhea" id="RHEA:15901"/>
        <dbReference type="ChEBI" id="CHEBI:58272"/>
        <dbReference type="ChEBI" id="CHEBI:58289"/>
        <dbReference type="EC" id="5.4.2.11"/>
    </reaction>
</comment>
<feature type="active site" description="Proton donor/acceptor" evidence="6">
    <location>
        <position position="89"/>
    </location>
</feature>
<comment type="similarity">
    <text evidence="3 9">Belongs to the phosphoglycerate mutase family. BPG-dependent PGAM subfamily.</text>
</comment>
<evidence type="ECO:0000313" key="11">
    <source>
        <dbReference type="Proteomes" id="UP000662931"/>
    </source>
</evidence>
<feature type="binding site" evidence="7">
    <location>
        <begin position="8"/>
        <end position="15"/>
    </location>
    <ligand>
        <name>substrate</name>
    </ligand>
</feature>
<name>A0A875S1F3_EENNA</name>
<dbReference type="OrthoDB" id="354304at2759"/>
<dbReference type="EC" id="5.4.2.11" evidence="9"/>
<feature type="binding site" evidence="7">
    <location>
        <begin position="116"/>
        <end position="117"/>
    </location>
    <ligand>
        <name>substrate</name>
    </ligand>
</feature>